<dbReference type="EMBL" id="VSSQ01004521">
    <property type="protein sequence ID" value="MPM25539.1"/>
    <property type="molecule type" value="Genomic_DNA"/>
</dbReference>
<gene>
    <name evidence="1" type="ORF">SDC9_72035</name>
</gene>
<organism evidence="1">
    <name type="scientific">bioreactor metagenome</name>
    <dbReference type="NCBI Taxonomy" id="1076179"/>
    <lineage>
        <taxon>unclassified sequences</taxon>
        <taxon>metagenomes</taxon>
        <taxon>ecological metagenomes</taxon>
    </lineage>
</organism>
<dbReference type="AlphaFoldDB" id="A0A644YB58"/>
<name>A0A644YB58_9ZZZZ</name>
<evidence type="ECO:0000313" key="1">
    <source>
        <dbReference type="EMBL" id="MPM25539.1"/>
    </source>
</evidence>
<sequence>MHVVYLTGNVLALDNLSQPNMKFIDTVETSVRKAVLEDVAALQSIGFDPSGFVAYNSTEKGITYDYTICKDTISKLTVLKDTAGELMLDIVEGPLHDILLYTDDGKIFLNGKEVIISESISSSDDLKQKVFPNVVTDYYFTTRPANYPASAYTYTGLYAQVNSLDIGNRIIDTTVSALMSILVAALTQHVFFGLITSAVLNNVTYDLKTLANSMCPDSAFMSYKIFRYTGPQNTADGSFNKFVGKFYIEEDCDNDDYWVGRTIWHIRENY</sequence>
<accession>A0A644YB58</accession>
<comment type="caution">
    <text evidence="1">The sequence shown here is derived from an EMBL/GenBank/DDBJ whole genome shotgun (WGS) entry which is preliminary data.</text>
</comment>
<reference evidence="1" key="1">
    <citation type="submission" date="2019-08" db="EMBL/GenBank/DDBJ databases">
        <authorList>
            <person name="Kucharzyk K."/>
            <person name="Murdoch R.W."/>
            <person name="Higgins S."/>
            <person name="Loffler F."/>
        </authorList>
    </citation>
    <scope>NUCLEOTIDE SEQUENCE</scope>
</reference>
<proteinExistence type="predicted"/>
<protein>
    <submittedName>
        <fullName evidence="1">Uncharacterized protein</fullName>
    </submittedName>
</protein>